<comment type="caution">
    <text evidence="1">The sequence shown here is derived from an EMBL/GenBank/DDBJ whole genome shotgun (WGS) entry which is preliminary data.</text>
</comment>
<sequence>MSMRLPCDGRAAAIARRCQKPGFYRRFCYLPEDERNPVSSEGSDRLYWERRRKCDRENVAIAQYQCN</sequence>
<accession>A0ABT7C0Y2</accession>
<name>A0ABT7C0Y2_9CYAN</name>
<dbReference type="EMBL" id="JAQOSQ010000023">
    <property type="protein sequence ID" value="MDJ1184970.1"/>
    <property type="molecule type" value="Genomic_DNA"/>
</dbReference>
<organism evidence="1 2">
    <name type="scientific">Roseofilum casamattae BLCC-M143</name>
    <dbReference type="NCBI Taxonomy" id="3022442"/>
    <lineage>
        <taxon>Bacteria</taxon>
        <taxon>Bacillati</taxon>
        <taxon>Cyanobacteriota</taxon>
        <taxon>Cyanophyceae</taxon>
        <taxon>Desertifilales</taxon>
        <taxon>Desertifilaceae</taxon>
        <taxon>Roseofilum</taxon>
        <taxon>Roseofilum casamattae</taxon>
    </lineage>
</organism>
<evidence type="ECO:0000313" key="2">
    <source>
        <dbReference type="Proteomes" id="UP001232992"/>
    </source>
</evidence>
<proteinExistence type="predicted"/>
<evidence type="ECO:0000313" key="1">
    <source>
        <dbReference type="EMBL" id="MDJ1184970.1"/>
    </source>
</evidence>
<gene>
    <name evidence="1" type="ORF">PMH09_17415</name>
</gene>
<dbReference type="Proteomes" id="UP001232992">
    <property type="component" value="Unassembled WGS sequence"/>
</dbReference>
<keyword evidence="2" id="KW-1185">Reference proteome</keyword>
<reference evidence="1 2" key="1">
    <citation type="submission" date="2023-01" db="EMBL/GenBank/DDBJ databases">
        <title>Novel diversity within Roseofilum (Cyanobacteria; Desertifilaceae) from marine benthic mats with descriptions of four novel species.</title>
        <authorList>
            <person name="Wang Y."/>
            <person name="Berthold D.E."/>
            <person name="Hu J."/>
            <person name="Lefler F.W."/>
            <person name="Laughinghouse H.D. IV."/>
        </authorList>
    </citation>
    <scope>NUCLEOTIDE SEQUENCE [LARGE SCALE GENOMIC DNA]</scope>
    <source>
        <strain evidence="1 2">BLCC-M143</strain>
    </source>
</reference>
<dbReference type="RefSeq" id="WP_283759623.1">
    <property type="nucleotide sequence ID" value="NZ_JAQOSQ010000023.1"/>
</dbReference>
<protein>
    <submittedName>
        <fullName evidence="1">Uncharacterized protein</fullName>
    </submittedName>
</protein>